<protein>
    <recommendedName>
        <fullName evidence="3">NACHT LRR and PYD domain-containing protein</fullName>
    </recommendedName>
</protein>
<dbReference type="PANTHER" id="PTHR24106">
    <property type="entry name" value="NACHT, LRR AND CARD DOMAINS-CONTAINING"/>
    <property type="match status" value="1"/>
</dbReference>
<keyword evidence="2" id="KW-0677">Repeat</keyword>
<evidence type="ECO:0000259" key="3">
    <source>
        <dbReference type="Pfam" id="PF17776"/>
    </source>
</evidence>
<gene>
    <name evidence="4" type="ORF">P4O66_020790</name>
</gene>
<dbReference type="SUPFAM" id="SSF52047">
    <property type="entry name" value="RNI-like"/>
    <property type="match status" value="1"/>
</dbReference>
<dbReference type="InterPro" id="IPR041267">
    <property type="entry name" value="NLRP_HD2"/>
</dbReference>
<dbReference type="Gene3D" id="3.80.10.10">
    <property type="entry name" value="Ribonuclease Inhibitor"/>
    <property type="match status" value="1"/>
</dbReference>
<dbReference type="Pfam" id="PF17776">
    <property type="entry name" value="NLRC4_HD2"/>
    <property type="match status" value="1"/>
</dbReference>
<organism evidence="4 5">
    <name type="scientific">Electrophorus voltai</name>
    <dbReference type="NCBI Taxonomy" id="2609070"/>
    <lineage>
        <taxon>Eukaryota</taxon>
        <taxon>Metazoa</taxon>
        <taxon>Chordata</taxon>
        <taxon>Craniata</taxon>
        <taxon>Vertebrata</taxon>
        <taxon>Euteleostomi</taxon>
        <taxon>Actinopterygii</taxon>
        <taxon>Neopterygii</taxon>
        <taxon>Teleostei</taxon>
        <taxon>Ostariophysi</taxon>
        <taxon>Gymnotiformes</taxon>
        <taxon>Gymnotoidei</taxon>
        <taxon>Gymnotidae</taxon>
        <taxon>Electrophorus</taxon>
    </lineage>
</organism>
<evidence type="ECO:0000256" key="2">
    <source>
        <dbReference type="ARBA" id="ARBA00022737"/>
    </source>
</evidence>
<accession>A0AAD8ZQV7</accession>
<reference evidence="4" key="1">
    <citation type="submission" date="2023-03" db="EMBL/GenBank/DDBJ databases">
        <title>Electrophorus voltai genome.</title>
        <authorList>
            <person name="Bian C."/>
        </authorList>
    </citation>
    <scope>NUCLEOTIDE SEQUENCE</scope>
    <source>
        <strain evidence="4">CB-2022</strain>
        <tissue evidence="4">Muscle</tissue>
    </source>
</reference>
<evidence type="ECO:0000313" key="5">
    <source>
        <dbReference type="Proteomes" id="UP001239994"/>
    </source>
</evidence>
<dbReference type="InterPro" id="IPR051261">
    <property type="entry name" value="NLR"/>
</dbReference>
<sequence>MPDLLKSAVRKALESESGHLDMFLRFLMGLSLESNQTPLHSLLPQTGSSSNKDEIIKYIKKMIRANPSPEKSINLFHCLNELNDHSLLKEVQTYLCRKGKNRLSTSSTSRHLTGPSLSPAQWSAVVFVLLTSEVELEEFSLSKYDPSEECLQRMLPVVKASRKANLSGCNLTKMSCAILASALSSGSSNLTELDLSTSNLQDKGVKLLSDGLEDVHFKLERLR</sequence>
<evidence type="ECO:0000256" key="1">
    <source>
        <dbReference type="ARBA" id="ARBA00022614"/>
    </source>
</evidence>
<keyword evidence="5" id="KW-1185">Reference proteome</keyword>
<keyword evidence="1" id="KW-0433">Leucine-rich repeat</keyword>
<dbReference type="Proteomes" id="UP001239994">
    <property type="component" value="Unassembled WGS sequence"/>
</dbReference>
<dbReference type="InterPro" id="IPR032675">
    <property type="entry name" value="LRR_dom_sf"/>
</dbReference>
<comment type="caution">
    <text evidence="4">The sequence shown here is derived from an EMBL/GenBank/DDBJ whole genome shotgun (WGS) entry which is preliminary data.</text>
</comment>
<evidence type="ECO:0000313" key="4">
    <source>
        <dbReference type="EMBL" id="KAK1803773.1"/>
    </source>
</evidence>
<feature type="domain" description="NACHT LRR and PYD" evidence="3">
    <location>
        <begin position="6"/>
        <end position="90"/>
    </location>
</feature>
<proteinExistence type="predicted"/>
<dbReference type="AlphaFoldDB" id="A0AAD8ZQV7"/>
<name>A0AAD8ZQV7_9TELE</name>
<dbReference type="EMBL" id="JAROKS010000005">
    <property type="protein sequence ID" value="KAK1803773.1"/>
    <property type="molecule type" value="Genomic_DNA"/>
</dbReference>